<proteinExistence type="inferred from homology"/>
<evidence type="ECO:0000256" key="1">
    <source>
        <dbReference type="ARBA" id="ARBA00001946"/>
    </source>
</evidence>
<evidence type="ECO:0000256" key="13">
    <source>
        <dbReference type="ARBA" id="ARBA00022989"/>
    </source>
</evidence>
<evidence type="ECO:0000256" key="5">
    <source>
        <dbReference type="ARBA" id="ARBA00022679"/>
    </source>
</evidence>
<comment type="cofactor">
    <cofactor evidence="1">
        <name>Mg(2+)</name>
        <dbReference type="ChEBI" id="CHEBI:18420"/>
    </cofactor>
</comment>
<keyword evidence="8" id="KW-0732">Signal</keyword>
<dbReference type="PANTHER" id="PTHR48073">
    <property type="entry name" value="O-SUCCINYLBENZOATE SYNTHASE-RELATED"/>
    <property type="match status" value="1"/>
</dbReference>
<dbReference type="Pfam" id="PF00069">
    <property type="entry name" value="Pkinase"/>
    <property type="match status" value="1"/>
</dbReference>
<evidence type="ECO:0000256" key="6">
    <source>
        <dbReference type="ARBA" id="ARBA00022692"/>
    </source>
</evidence>
<evidence type="ECO:0000256" key="7">
    <source>
        <dbReference type="ARBA" id="ARBA00022723"/>
    </source>
</evidence>
<keyword evidence="6 20" id="KW-0812">Transmembrane</keyword>
<dbReference type="InterPro" id="IPR011009">
    <property type="entry name" value="Kinase-like_dom_sf"/>
</dbReference>
<keyword evidence="11 19" id="KW-0067">ATP-binding</keyword>
<feature type="binding site" evidence="19">
    <location>
        <position position="856"/>
    </location>
    <ligand>
        <name>ATP</name>
        <dbReference type="ChEBI" id="CHEBI:30616"/>
    </ligand>
</feature>
<keyword evidence="10" id="KW-0418">Kinase</keyword>
<evidence type="ECO:0000256" key="12">
    <source>
        <dbReference type="ARBA" id="ARBA00022842"/>
    </source>
</evidence>
<evidence type="ECO:0000256" key="3">
    <source>
        <dbReference type="ARBA" id="ARBA00008031"/>
    </source>
</evidence>
<feature type="transmembrane region" description="Helical" evidence="20">
    <location>
        <begin position="758"/>
        <end position="780"/>
    </location>
</feature>
<dbReference type="SUPFAM" id="SSF56112">
    <property type="entry name" value="Protein kinase-like (PK-like)"/>
    <property type="match status" value="1"/>
</dbReference>
<dbReference type="InterPro" id="IPR013342">
    <property type="entry name" value="Mandelate_racemase_C"/>
</dbReference>
<dbReference type="Pfam" id="PF14380">
    <property type="entry name" value="WAK_assoc"/>
    <property type="match status" value="1"/>
</dbReference>
<keyword evidence="5" id="KW-0808">Transferase</keyword>
<keyword evidence="14 20" id="KW-0472">Membrane</keyword>
<dbReference type="InterPro" id="IPR034603">
    <property type="entry name" value="Dipeptide_epimerase"/>
</dbReference>
<dbReference type="SFLD" id="SFLDS00001">
    <property type="entry name" value="Enolase"/>
    <property type="match status" value="1"/>
</dbReference>
<evidence type="ECO:0000256" key="19">
    <source>
        <dbReference type="PROSITE-ProRule" id="PRU10141"/>
    </source>
</evidence>
<dbReference type="PROSITE" id="PS00107">
    <property type="entry name" value="PROTEIN_KINASE_ATP"/>
    <property type="match status" value="1"/>
</dbReference>
<evidence type="ECO:0000256" key="2">
    <source>
        <dbReference type="ARBA" id="ARBA00004167"/>
    </source>
</evidence>
<dbReference type="SUPFAM" id="SSF54826">
    <property type="entry name" value="Enolase N-terminal domain-like"/>
    <property type="match status" value="1"/>
</dbReference>
<dbReference type="PROSITE" id="PS50011">
    <property type="entry name" value="PROTEIN_KINASE_DOM"/>
    <property type="match status" value="1"/>
</dbReference>
<accession>A0ABR2FXD6</accession>
<dbReference type="InterPro" id="IPR008271">
    <property type="entry name" value="Ser/Thr_kinase_AS"/>
</dbReference>
<dbReference type="Pfam" id="PF13378">
    <property type="entry name" value="MR_MLE_C"/>
    <property type="match status" value="1"/>
</dbReference>
<dbReference type="InterPro" id="IPR029065">
    <property type="entry name" value="Enolase_C-like"/>
</dbReference>
<dbReference type="Gene3D" id="3.30.200.20">
    <property type="entry name" value="Phosphorylase Kinase, domain 1"/>
    <property type="match status" value="1"/>
</dbReference>
<dbReference type="InterPro" id="IPR000719">
    <property type="entry name" value="Prot_kinase_dom"/>
</dbReference>
<keyword evidence="13 20" id="KW-1133">Transmembrane helix</keyword>
<organism evidence="22 23">
    <name type="scientific">Hibiscus sabdariffa</name>
    <name type="common">roselle</name>
    <dbReference type="NCBI Taxonomy" id="183260"/>
    <lineage>
        <taxon>Eukaryota</taxon>
        <taxon>Viridiplantae</taxon>
        <taxon>Streptophyta</taxon>
        <taxon>Embryophyta</taxon>
        <taxon>Tracheophyta</taxon>
        <taxon>Spermatophyta</taxon>
        <taxon>Magnoliopsida</taxon>
        <taxon>eudicotyledons</taxon>
        <taxon>Gunneridae</taxon>
        <taxon>Pentapetalae</taxon>
        <taxon>rosids</taxon>
        <taxon>malvids</taxon>
        <taxon>Malvales</taxon>
        <taxon>Malvaceae</taxon>
        <taxon>Malvoideae</taxon>
        <taxon>Hibiscus</taxon>
    </lineage>
</organism>
<evidence type="ECO:0000256" key="20">
    <source>
        <dbReference type="SAM" id="Phobius"/>
    </source>
</evidence>
<evidence type="ECO:0000256" key="15">
    <source>
        <dbReference type="ARBA" id="ARBA00023180"/>
    </source>
</evidence>
<evidence type="ECO:0000256" key="17">
    <source>
        <dbReference type="ARBA" id="ARBA00047899"/>
    </source>
</evidence>
<dbReference type="Gene3D" id="3.30.390.10">
    <property type="entry name" value="Enolase-like, N-terminal domain"/>
    <property type="match status" value="1"/>
</dbReference>
<dbReference type="Pfam" id="PF02746">
    <property type="entry name" value="MR_MLE_N"/>
    <property type="match status" value="1"/>
</dbReference>
<evidence type="ECO:0000256" key="8">
    <source>
        <dbReference type="ARBA" id="ARBA00022729"/>
    </source>
</evidence>
<dbReference type="CDD" id="cd03319">
    <property type="entry name" value="L-Ala-DL-Glu_epimerase"/>
    <property type="match status" value="1"/>
</dbReference>
<evidence type="ECO:0000259" key="21">
    <source>
        <dbReference type="PROSITE" id="PS50011"/>
    </source>
</evidence>
<evidence type="ECO:0000313" key="22">
    <source>
        <dbReference type="EMBL" id="KAK8588643.1"/>
    </source>
</evidence>
<keyword evidence="15" id="KW-0325">Glycoprotein</keyword>
<name>A0ABR2FXD6_9ROSI</name>
<dbReference type="Gene3D" id="1.10.510.10">
    <property type="entry name" value="Transferase(Phosphotransferase) domain 1"/>
    <property type="match status" value="1"/>
</dbReference>
<feature type="domain" description="Protein kinase" evidence="21">
    <location>
        <begin position="828"/>
        <end position="1085"/>
    </location>
</feature>
<dbReference type="InterPro" id="IPR017441">
    <property type="entry name" value="Protein_kinase_ATP_BS"/>
</dbReference>
<protein>
    <recommendedName>
        <fullName evidence="4">non-specific serine/threonine protein kinase</fullName>
        <ecNumber evidence="4">2.7.11.1</ecNumber>
    </recommendedName>
</protein>
<keyword evidence="7" id="KW-0479">Metal-binding</keyword>
<dbReference type="InterPro" id="IPR029017">
    <property type="entry name" value="Enolase-like_N"/>
</dbReference>
<evidence type="ECO:0000256" key="4">
    <source>
        <dbReference type="ARBA" id="ARBA00012513"/>
    </source>
</evidence>
<evidence type="ECO:0000256" key="9">
    <source>
        <dbReference type="ARBA" id="ARBA00022741"/>
    </source>
</evidence>
<evidence type="ECO:0000256" key="16">
    <source>
        <dbReference type="ARBA" id="ARBA00023235"/>
    </source>
</evidence>
<comment type="subcellular location">
    <subcellularLocation>
        <location evidence="2">Membrane</location>
        <topology evidence="2">Single-pass membrane protein</topology>
    </subcellularLocation>
</comment>
<keyword evidence="23" id="KW-1185">Reference proteome</keyword>
<dbReference type="InterPro" id="IPR013341">
    <property type="entry name" value="Mandelate_racemase_N_dom"/>
</dbReference>
<dbReference type="InterPro" id="IPR036849">
    <property type="entry name" value="Enolase-like_C_sf"/>
</dbReference>
<keyword evidence="12" id="KW-0460">Magnesium</keyword>
<dbReference type="SMART" id="SM00922">
    <property type="entry name" value="MR_MLE"/>
    <property type="match status" value="1"/>
</dbReference>
<dbReference type="SMART" id="SM00220">
    <property type="entry name" value="S_TKc"/>
    <property type="match status" value="1"/>
</dbReference>
<comment type="catalytic activity">
    <reaction evidence="17">
        <text>L-threonyl-[protein] + ATP = O-phospho-L-threonyl-[protein] + ADP + H(+)</text>
        <dbReference type="Rhea" id="RHEA:46608"/>
        <dbReference type="Rhea" id="RHEA-COMP:11060"/>
        <dbReference type="Rhea" id="RHEA-COMP:11605"/>
        <dbReference type="ChEBI" id="CHEBI:15378"/>
        <dbReference type="ChEBI" id="CHEBI:30013"/>
        <dbReference type="ChEBI" id="CHEBI:30616"/>
        <dbReference type="ChEBI" id="CHEBI:61977"/>
        <dbReference type="ChEBI" id="CHEBI:456216"/>
        <dbReference type="EC" id="2.7.11.1"/>
    </reaction>
</comment>
<evidence type="ECO:0000256" key="14">
    <source>
        <dbReference type="ARBA" id="ARBA00023136"/>
    </source>
</evidence>
<dbReference type="PANTHER" id="PTHR48073:SF4">
    <property type="entry name" value="MANDELATE RACEMASE_MUCONATE LACTONIZING ENZYME C-TERMINAL DOMAIN-CONTAINING PROTEIN"/>
    <property type="match status" value="1"/>
</dbReference>
<dbReference type="Proteomes" id="UP001472677">
    <property type="component" value="Unassembled WGS sequence"/>
</dbReference>
<dbReference type="InterPro" id="IPR025287">
    <property type="entry name" value="WAK_GUB"/>
</dbReference>
<comment type="catalytic activity">
    <reaction evidence="18">
        <text>L-seryl-[protein] + ATP = O-phospho-L-seryl-[protein] + ADP + H(+)</text>
        <dbReference type="Rhea" id="RHEA:17989"/>
        <dbReference type="Rhea" id="RHEA-COMP:9863"/>
        <dbReference type="Rhea" id="RHEA-COMP:11604"/>
        <dbReference type="ChEBI" id="CHEBI:15378"/>
        <dbReference type="ChEBI" id="CHEBI:29999"/>
        <dbReference type="ChEBI" id="CHEBI:30616"/>
        <dbReference type="ChEBI" id="CHEBI:83421"/>
        <dbReference type="ChEBI" id="CHEBI:456216"/>
        <dbReference type="EC" id="2.7.11.1"/>
    </reaction>
</comment>
<dbReference type="Gene3D" id="3.20.20.120">
    <property type="entry name" value="Enolase-like C-terminal domain"/>
    <property type="match status" value="1"/>
</dbReference>
<dbReference type="PROSITE" id="PS00108">
    <property type="entry name" value="PROTEIN_KINASE_ST"/>
    <property type="match status" value="1"/>
</dbReference>
<reference evidence="22 23" key="1">
    <citation type="journal article" date="2024" name="G3 (Bethesda)">
        <title>Genome assembly of Hibiscus sabdariffa L. provides insights into metabolisms of medicinal natural products.</title>
        <authorList>
            <person name="Kim T."/>
        </authorList>
    </citation>
    <scope>NUCLEOTIDE SEQUENCE [LARGE SCALE GENOMIC DNA]</scope>
    <source>
        <strain evidence="22">TK-2024</strain>
        <tissue evidence="22">Old leaves</tissue>
    </source>
</reference>
<dbReference type="SUPFAM" id="SSF51604">
    <property type="entry name" value="Enolase C-terminal domain-like"/>
    <property type="match status" value="1"/>
</dbReference>
<dbReference type="EMBL" id="JBBPBM010000004">
    <property type="protein sequence ID" value="KAK8588643.1"/>
    <property type="molecule type" value="Genomic_DNA"/>
</dbReference>
<evidence type="ECO:0000256" key="10">
    <source>
        <dbReference type="ARBA" id="ARBA00022777"/>
    </source>
</evidence>
<evidence type="ECO:0000256" key="11">
    <source>
        <dbReference type="ARBA" id="ARBA00022840"/>
    </source>
</evidence>
<evidence type="ECO:0000256" key="18">
    <source>
        <dbReference type="ARBA" id="ARBA00048679"/>
    </source>
</evidence>
<dbReference type="Pfam" id="PF13947">
    <property type="entry name" value="GUB_WAK_bind"/>
    <property type="match status" value="1"/>
</dbReference>
<keyword evidence="9 19" id="KW-0547">Nucleotide-binding</keyword>
<gene>
    <name evidence="22" type="ORF">V6N12_023067</name>
</gene>
<dbReference type="SFLD" id="SFLDG00180">
    <property type="entry name" value="muconate_cycloisomerase"/>
    <property type="match status" value="1"/>
</dbReference>
<sequence length="1085" mass="120149">MASLGFSCPASSLLFSSSVVNHPRNLQGRFIVSSSTSGSELMSKSAVSETTESPRTSLGLKNLTEIFWVDVHSAEGKPLNVGLQEPVTIGCSTLEQVENVAVRVELSNGCAGWGEVPVVPWVNWNQATVLEKVRKACEFLSQGPPVTLNLVLHQISEMFPGTEFASVRAGLEMALIDAVANSIDVPLWRLFGGVSNSLSTAATISTTSSAKAFDLAAKFCKQGFKTLEVKLGRNLNADIEVLQAVRAGHPHCSFILDANEGYTPKEAIEVLHKLNEEGVSPILFEQPVHRDDWRGLGDVSNVARHKYGISVVADESCRDMIDIQKLMEENLVDVINIKLSKFGVLGILEIVEMVKNSGLELMIDSVAETRLATGVAGHLAAGLGCFKYVNISAPILFSEDPVVGGYEGTVAFISEIHLSLKFGVCAQFVLPNYFAQIWMQVSDMDMCSTLFPLKFLRAEQSRGNQTFLPSLLCSALEKLLRKKMACLPILLFSLLFLFPVSHSNPELLFENCRYMKFECGAISIGYPFFGGLRRPECGHSGLKLHCDDHTDTTSIEIHGVKYKVMGIQQELQTLRIAREDILKDGFCRSKNQTPIQDSIIDFELFDLAPGYSNVTLFYDCPSSSSSSAAAPSGSPCNGSYYQNVTVITDDVRVEGCSANVTFPISKERIPLHNDPDLFVSLGEALETGFEVKWKEDTQACHNCTDSGGACGFNIFNDQTSCYCPFGFQNSRESLNECPRLHPPPPPVAESKSKLKQNLFIGLAVAVTIAIVLVSAVYFLVLRYKGKSLSDHLCQGKIKDNAGIESFIKKFGSPAPRRYSYREIKKMTNKFDNKLGQGGYGTVYKGKLSDVRLVAVKILDESKGNGEDFMNEVACISRTSHVNIVTLLGFCFEKSKRALVYEFMSHGSLDRFIYDRDSHHQICRLELKTLYDITLGIARGLEYLHQGCNKRILHFDIKPHNILLDENFCPKISDFGLSKLCERKESAISMACARGTIGYIAPEMVCRNFGGVSYKSDVYSYGMMVLEIVVGRKNVDVEVSQTSQVYFPSWIYKHLDRSMNRDLNGEIIDEEEIKRKLIILFFYGCR</sequence>
<evidence type="ECO:0000313" key="23">
    <source>
        <dbReference type="Proteomes" id="UP001472677"/>
    </source>
</evidence>
<keyword evidence="16" id="KW-0413">Isomerase</keyword>
<dbReference type="InterPro" id="IPR032872">
    <property type="entry name" value="WAK_assoc_C"/>
</dbReference>
<comment type="similarity">
    <text evidence="3">Belongs to the mandelate racemase/muconate lactonizing enzyme family.</text>
</comment>
<comment type="caution">
    <text evidence="22">The sequence shown here is derived from an EMBL/GenBank/DDBJ whole genome shotgun (WGS) entry which is preliminary data.</text>
</comment>
<dbReference type="EC" id="2.7.11.1" evidence="4"/>